<reference evidence="3" key="4">
    <citation type="journal article" date="2008" name="Nucleic Acids Res.">
        <title>The rice annotation project database (RAP-DB): 2008 update.</title>
        <authorList>
            <consortium name="The rice annotation project (RAP)"/>
        </authorList>
    </citation>
    <scope>GENOME REANNOTATION</scope>
    <source>
        <strain evidence="3">cv. Nipponbare</strain>
    </source>
</reference>
<reference evidence="2" key="2">
    <citation type="submission" date="2002-09" db="EMBL/GenBank/DDBJ databases">
        <title>Oryza sativa nipponbare(GA3) genomic DNA, chromosome 9, PAC clone:P0448B03.</title>
        <authorList>
            <person name="Sasaki T."/>
            <person name="Matsumoto T."/>
            <person name="Katayose Y."/>
        </authorList>
    </citation>
    <scope>NUCLEOTIDE SEQUENCE</scope>
</reference>
<proteinExistence type="predicted"/>
<protein>
    <submittedName>
        <fullName evidence="2">Uncharacterized protein</fullName>
    </submittedName>
</protein>
<evidence type="ECO:0000313" key="1">
    <source>
        <dbReference type="EMBL" id="BAD28997.1"/>
    </source>
</evidence>
<evidence type="ECO:0000313" key="3">
    <source>
        <dbReference type="Proteomes" id="UP000000763"/>
    </source>
</evidence>
<dbReference type="EMBL" id="AP005704">
    <property type="protein sequence ID" value="BAD29162.1"/>
    <property type="molecule type" value="Genomic_DNA"/>
</dbReference>
<evidence type="ECO:0000313" key="2">
    <source>
        <dbReference type="EMBL" id="BAD29162.1"/>
    </source>
</evidence>
<organism evidence="2 3">
    <name type="scientific">Oryza sativa subsp. japonica</name>
    <name type="common">Rice</name>
    <dbReference type="NCBI Taxonomy" id="39947"/>
    <lineage>
        <taxon>Eukaryota</taxon>
        <taxon>Viridiplantae</taxon>
        <taxon>Streptophyta</taxon>
        <taxon>Embryophyta</taxon>
        <taxon>Tracheophyta</taxon>
        <taxon>Spermatophyta</taxon>
        <taxon>Magnoliopsida</taxon>
        <taxon>Liliopsida</taxon>
        <taxon>Poales</taxon>
        <taxon>Poaceae</taxon>
        <taxon>BOP clade</taxon>
        <taxon>Oryzoideae</taxon>
        <taxon>Oryzeae</taxon>
        <taxon>Oryzinae</taxon>
        <taxon>Oryza</taxon>
        <taxon>Oryza sativa</taxon>
    </lineage>
</organism>
<reference evidence="3" key="3">
    <citation type="journal article" date="2005" name="Nature">
        <title>The map-based sequence of the rice genome.</title>
        <authorList>
            <consortium name="International rice genome sequencing project (IRGSP)"/>
            <person name="Matsumoto T."/>
            <person name="Wu J."/>
            <person name="Kanamori H."/>
            <person name="Katayose Y."/>
            <person name="Fujisawa M."/>
            <person name="Namiki N."/>
            <person name="Mizuno H."/>
            <person name="Yamamoto K."/>
            <person name="Antonio B.A."/>
            <person name="Baba T."/>
            <person name="Sakata K."/>
            <person name="Nagamura Y."/>
            <person name="Aoki H."/>
            <person name="Arikawa K."/>
            <person name="Arita K."/>
            <person name="Bito T."/>
            <person name="Chiden Y."/>
            <person name="Fujitsuka N."/>
            <person name="Fukunaka R."/>
            <person name="Hamada M."/>
            <person name="Harada C."/>
            <person name="Hayashi A."/>
            <person name="Hijishita S."/>
            <person name="Honda M."/>
            <person name="Hosokawa S."/>
            <person name="Ichikawa Y."/>
            <person name="Idonuma A."/>
            <person name="Iijima M."/>
            <person name="Ikeda M."/>
            <person name="Ikeno M."/>
            <person name="Ito K."/>
            <person name="Ito S."/>
            <person name="Ito T."/>
            <person name="Ito Y."/>
            <person name="Ito Y."/>
            <person name="Iwabuchi A."/>
            <person name="Kamiya K."/>
            <person name="Karasawa W."/>
            <person name="Kurita K."/>
            <person name="Katagiri S."/>
            <person name="Kikuta A."/>
            <person name="Kobayashi H."/>
            <person name="Kobayashi N."/>
            <person name="Machita K."/>
            <person name="Maehara T."/>
            <person name="Masukawa M."/>
            <person name="Mizubayashi T."/>
            <person name="Mukai Y."/>
            <person name="Nagasaki H."/>
            <person name="Nagata Y."/>
            <person name="Naito S."/>
            <person name="Nakashima M."/>
            <person name="Nakama Y."/>
            <person name="Nakamichi Y."/>
            <person name="Nakamura M."/>
            <person name="Meguro A."/>
            <person name="Negishi M."/>
            <person name="Ohta I."/>
            <person name="Ohta T."/>
            <person name="Okamoto M."/>
            <person name="Ono N."/>
            <person name="Saji S."/>
            <person name="Sakaguchi M."/>
            <person name="Sakai K."/>
            <person name="Shibata M."/>
            <person name="Shimokawa T."/>
            <person name="Song J."/>
            <person name="Takazaki Y."/>
            <person name="Terasawa K."/>
            <person name="Tsugane M."/>
            <person name="Tsuji K."/>
            <person name="Ueda S."/>
            <person name="Waki K."/>
            <person name="Yamagata H."/>
            <person name="Yamamoto M."/>
            <person name="Yamamoto S."/>
            <person name="Yamane H."/>
            <person name="Yoshiki S."/>
            <person name="Yoshihara R."/>
            <person name="Yukawa K."/>
            <person name="Zhong H."/>
            <person name="Yano M."/>
            <person name="Yuan Q."/>
            <person name="Ouyang S."/>
            <person name="Liu J."/>
            <person name="Jones K.M."/>
            <person name="Gansberger K."/>
            <person name="Moffat K."/>
            <person name="Hill J."/>
            <person name="Bera J."/>
            <person name="Fadrosh D."/>
            <person name="Jin S."/>
            <person name="Johri S."/>
            <person name="Kim M."/>
            <person name="Overton L."/>
            <person name="Reardon M."/>
            <person name="Tsitrin T."/>
            <person name="Vuong H."/>
            <person name="Weaver B."/>
            <person name="Ciecko A."/>
            <person name="Tallon L."/>
            <person name="Jackson J."/>
            <person name="Pai G."/>
            <person name="Aken S.V."/>
            <person name="Utterback T."/>
            <person name="Reidmuller S."/>
            <person name="Feldblyum T."/>
            <person name="Hsiao J."/>
            <person name="Zismann V."/>
            <person name="Iobst S."/>
            <person name="de Vazeille A.R."/>
            <person name="Buell C.R."/>
            <person name="Ying K."/>
            <person name="Li Y."/>
            <person name="Lu T."/>
            <person name="Huang Y."/>
            <person name="Zhao Q."/>
            <person name="Feng Q."/>
            <person name="Zhang L."/>
            <person name="Zhu J."/>
            <person name="Weng Q."/>
            <person name="Mu J."/>
            <person name="Lu Y."/>
            <person name="Fan D."/>
            <person name="Liu Y."/>
            <person name="Guan J."/>
            <person name="Zhang Y."/>
            <person name="Yu S."/>
            <person name="Liu X."/>
            <person name="Zhang Y."/>
            <person name="Hong G."/>
            <person name="Han B."/>
            <person name="Choisne N."/>
            <person name="Demange N."/>
            <person name="Orjeda G."/>
            <person name="Samain S."/>
            <person name="Cattolico L."/>
            <person name="Pelletier E."/>
            <person name="Couloux A."/>
            <person name="Segurens B."/>
            <person name="Wincker P."/>
            <person name="D'Hont A."/>
            <person name="Scarpelli C."/>
            <person name="Weissenbach J."/>
            <person name="Salanoubat M."/>
            <person name="Quetier F."/>
            <person name="Yu Y."/>
            <person name="Kim H.R."/>
            <person name="Rambo T."/>
            <person name="Currie J."/>
            <person name="Collura K."/>
            <person name="Luo M."/>
            <person name="Yang T."/>
            <person name="Ammiraju J.S.S."/>
            <person name="Engler F."/>
            <person name="Soderlund C."/>
            <person name="Wing R.A."/>
            <person name="Palmer L.E."/>
            <person name="de la Bastide M."/>
            <person name="Spiegel L."/>
            <person name="Nascimento L."/>
            <person name="Zutavern T."/>
            <person name="O'Shaughnessy A."/>
            <person name="Dike S."/>
            <person name="Dedhia N."/>
            <person name="Preston R."/>
            <person name="Balija V."/>
            <person name="McCombie W.R."/>
            <person name="Chow T."/>
            <person name="Chen H."/>
            <person name="Chung M."/>
            <person name="Chen C."/>
            <person name="Shaw J."/>
            <person name="Wu H."/>
            <person name="Hsiao K."/>
            <person name="Chao Y."/>
            <person name="Chu M."/>
            <person name="Cheng C."/>
            <person name="Hour A."/>
            <person name="Lee P."/>
            <person name="Lin S."/>
            <person name="Lin Y."/>
            <person name="Liou J."/>
            <person name="Liu S."/>
            <person name="Hsing Y."/>
            <person name="Raghuvanshi S."/>
            <person name="Mohanty A."/>
            <person name="Bharti A.K."/>
            <person name="Gaur A."/>
            <person name="Gupta V."/>
            <person name="Kumar D."/>
            <person name="Ravi V."/>
            <person name="Vij S."/>
            <person name="Kapur A."/>
            <person name="Khurana P."/>
            <person name="Khurana P."/>
            <person name="Khurana J.P."/>
            <person name="Tyagi A.K."/>
            <person name="Gaikwad K."/>
            <person name="Singh A."/>
            <person name="Dalal V."/>
            <person name="Srivastava S."/>
            <person name="Dixit A."/>
            <person name="Pal A.K."/>
            <person name="Ghazi I.A."/>
            <person name="Yadav M."/>
            <person name="Pandit A."/>
            <person name="Bhargava A."/>
            <person name="Sureshbabu K."/>
            <person name="Batra K."/>
            <person name="Sharma T.R."/>
            <person name="Mohapatra T."/>
            <person name="Singh N.K."/>
            <person name="Messing J."/>
            <person name="Nelson A.B."/>
            <person name="Fuks G."/>
            <person name="Kavchok S."/>
            <person name="Keizer G."/>
            <person name="Linton E."/>
            <person name="Llaca V."/>
            <person name="Song R."/>
            <person name="Tanyolac B."/>
            <person name="Young S."/>
            <person name="Ho-Il K."/>
            <person name="Hahn J.H."/>
            <person name="Sangsakoo G."/>
            <person name="Vanavichit A."/>
            <person name="de Mattos Luiz.A.T."/>
            <person name="Zimmer P.D."/>
            <person name="Malone G."/>
            <person name="Dellagostin O."/>
            <person name="de Oliveira A.C."/>
            <person name="Bevan M."/>
            <person name="Bancroft I."/>
            <person name="Minx P."/>
            <person name="Cordum H."/>
            <person name="Wilson R."/>
            <person name="Cheng Z."/>
            <person name="Jin W."/>
            <person name="Jiang J."/>
            <person name="Leong S.A."/>
            <person name="Iwama H."/>
            <person name="Gojobori T."/>
            <person name="Itoh T."/>
            <person name="Niimura Y."/>
            <person name="Fujii Y."/>
            <person name="Habara T."/>
            <person name="Sakai H."/>
            <person name="Sato Y."/>
            <person name="Wilson G."/>
            <person name="Kumar K."/>
            <person name="McCouch S."/>
            <person name="Juretic N."/>
            <person name="Hoen D."/>
            <person name="Wright S."/>
            <person name="Bruskiewich R."/>
            <person name="Bureau T."/>
            <person name="Miyao A."/>
            <person name="Hirochika H."/>
            <person name="Nishikawa T."/>
            <person name="Kadowaki K."/>
            <person name="Sugiura M."/>
            <person name="Burr B."/>
            <person name="Sasaki T."/>
        </authorList>
    </citation>
    <scope>NUCLEOTIDE SEQUENCE [LARGE SCALE GENOMIC DNA]</scope>
    <source>
        <strain evidence="3">cv. Nipponbare</strain>
    </source>
</reference>
<accession>Q6EQA8</accession>
<dbReference type="Proteomes" id="UP000000763">
    <property type="component" value="Chromosome 9"/>
</dbReference>
<sequence>MAQPIDLGESPQGRNSPLGFLTVGFGTLAKSIPSGRGFLPRHLRLRGLLTGPCPTKHAPFAVYLQRKHDIGRTSSIDEDAPNFKTSHFYRNDQRVLVREKNSFGIFWSEGYWL</sequence>
<dbReference type="AlphaFoldDB" id="Q6EQA8"/>
<name>Q6EQA8_ORYSJ</name>
<gene>
    <name evidence="1" type="ORF">OJ1116_F08.22</name>
    <name evidence="2" type="ORF">P0448B03.33</name>
</gene>
<dbReference type="EMBL" id="AP005678">
    <property type="protein sequence ID" value="BAD28997.1"/>
    <property type="molecule type" value="Genomic_DNA"/>
</dbReference>
<reference evidence="1" key="1">
    <citation type="submission" date="2002-09" db="EMBL/GenBank/DDBJ databases">
        <title>Oryza sativa nipponbare(GA3) genomic DNA, chromosome 9, BAC clone:OJ1116_F08.</title>
        <authorList>
            <person name="Sasaki T."/>
            <person name="Matsumoto T."/>
            <person name="Hattori M."/>
            <person name="Sakaki Y."/>
            <person name="Katayose Y."/>
        </authorList>
    </citation>
    <scope>NUCLEOTIDE SEQUENCE</scope>
</reference>